<organism evidence="9 10">
    <name type="scientific">Saccoglossus kowalevskii</name>
    <name type="common">Acorn worm</name>
    <dbReference type="NCBI Taxonomy" id="10224"/>
    <lineage>
        <taxon>Eukaryota</taxon>
        <taxon>Metazoa</taxon>
        <taxon>Hemichordata</taxon>
        <taxon>Enteropneusta</taxon>
        <taxon>Harrimaniidae</taxon>
        <taxon>Saccoglossus</taxon>
    </lineage>
</organism>
<dbReference type="PROSITE" id="PS00108">
    <property type="entry name" value="PROTEIN_KINASE_ST"/>
    <property type="match status" value="1"/>
</dbReference>
<dbReference type="GeneID" id="102808677"/>
<dbReference type="PROSITE" id="PS51285">
    <property type="entry name" value="AGC_KINASE_CTER"/>
    <property type="match status" value="1"/>
</dbReference>
<evidence type="ECO:0000259" key="8">
    <source>
        <dbReference type="PROSITE" id="PS51285"/>
    </source>
</evidence>
<accession>A0ABM0MKS5</accession>
<keyword evidence="4" id="KW-0547">Nucleotide-binding</keyword>
<keyword evidence="2" id="KW-0597">Phosphoprotein</keyword>
<feature type="domain" description="Protein kinase" evidence="7">
    <location>
        <begin position="1"/>
        <end position="259"/>
    </location>
</feature>
<dbReference type="InterPro" id="IPR017892">
    <property type="entry name" value="Pkinase_C"/>
</dbReference>
<dbReference type="InterPro" id="IPR011009">
    <property type="entry name" value="Kinase-like_dom_sf"/>
</dbReference>
<evidence type="ECO:0000256" key="1">
    <source>
        <dbReference type="ARBA" id="ARBA00022527"/>
    </source>
</evidence>
<evidence type="ECO:0000256" key="2">
    <source>
        <dbReference type="ARBA" id="ARBA00022553"/>
    </source>
</evidence>
<dbReference type="RefSeq" id="XP_006820616.1">
    <property type="nucleotide sequence ID" value="XM_006820553.1"/>
</dbReference>
<dbReference type="Gene3D" id="3.30.200.20">
    <property type="entry name" value="Phosphorylase Kinase, domain 1"/>
    <property type="match status" value="1"/>
</dbReference>
<keyword evidence="1" id="KW-0723">Serine/threonine-protein kinase</keyword>
<dbReference type="PROSITE" id="PS50011">
    <property type="entry name" value="PROTEIN_KINASE_DOM"/>
    <property type="match status" value="1"/>
</dbReference>
<evidence type="ECO:0000256" key="6">
    <source>
        <dbReference type="ARBA" id="ARBA00022840"/>
    </source>
</evidence>
<sequence>YGKVFLVRKVGGHDSGKLFAMKVLKKASIVQKAKTTEHTVTERQVLEAVRRCPFLVTLHYAFQTDAKLHLILDYVSGGELFTHLYLREQFTESEVRVYVGEIVLALEHLHKLDIIYRDIKLENILLDIDGHIVLTDFGLSKEFLPDAKNRAYSFCGTIEYMAPEVVRGGSDGHDKAVDWWSLGVLTYELLTGASPFTVEGERNSQTEISKRILKNNPPMLSMFSPEVKDFILKLLQKDPRKRLGSGTSGAAEIKRHPFFKGLNWEKLAEKKVPAPFRPRINDEMDVSNFAEEFTTMIPADSPAAIPKTADGKLFKGYSFVAPSVLFSDNAITFDPLQAPQDTGKPTHLMVSRAAFIKDSLFNKQYKLNLKSEMLGDGSY</sequence>
<evidence type="ECO:0000259" key="7">
    <source>
        <dbReference type="PROSITE" id="PS50011"/>
    </source>
</evidence>
<evidence type="ECO:0000256" key="3">
    <source>
        <dbReference type="ARBA" id="ARBA00022679"/>
    </source>
</evidence>
<keyword evidence="3" id="KW-0808">Transferase</keyword>
<gene>
    <name evidence="10" type="primary">LOC102808677</name>
</gene>
<reference evidence="10" key="1">
    <citation type="submission" date="2025-08" db="UniProtKB">
        <authorList>
            <consortium name="RefSeq"/>
        </authorList>
    </citation>
    <scope>IDENTIFICATION</scope>
    <source>
        <tissue evidence="10">Testes</tissue>
    </source>
</reference>
<keyword evidence="6" id="KW-0067">ATP-binding</keyword>
<feature type="domain" description="AGC-kinase C-terminal" evidence="8">
    <location>
        <begin position="260"/>
        <end position="329"/>
    </location>
</feature>
<dbReference type="SMART" id="SM00133">
    <property type="entry name" value="S_TK_X"/>
    <property type="match status" value="1"/>
</dbReference>
<dbReference type="SUPFAM" id="SSF56112">
    <property type="entry name" value="Protein kinase-like (PK-like)"/>
    <property type="match status" value="1"/>
</dbReference>
<evidence type="ECO:0000256" key="5">
    <source>
        <dbReference type="ARBA" id="ARBA00022777"/>
    </source>
</evidence>
<feature type="non-terminal residue" evidence="10">
    <location>
        <position position="1"/>
    </location>
</feature>
<dbReference type="Gene3D" id="1.10.510.10">
    <property type="entry name" value="Transferase(Phosphotransferase) domain 1"/>
    <property type="match status" value="1"/>
</dbReference>
<dbReference type="Pfam" id="PF00433">
    <property type="entry name" value="Pkinase_C"/>
    <property type="match status" value="1"/>
</dbReference>
<keyword evidence="5" id="KW-0418">Kinase</keyword>
<dbReference type="InterPro" id="IPR000961">
    <property type="entry name" value="AGC-kinase_C"/>
</dbReference>
<feature type="non-terminal residue" evidence="10">
    <location>
        <position position="379"/>
    </location>
</feature>
<dbReference type="Proteomes" id="UP000694865">
    <property type="component" value="Unplaced"/>
</dbReference>
<dbReference type="PANTHER" id="PTHR24351">
    <property type="entry name" value="RIBOSOMAL PROTEIN S6 KINASE"/>
    <property type="match status" value="1"/>
</dbReference>
<evidence type="ECO:0000313" key="9">
    <source>
        <dbReference type="Proteomes" id="UP000694865"/>
    </source>
</evidence>
<evidence type="ECO:0000256" key="4">
    <source>
        <dbReference type="ARBA" id="ARBA00022741"/>
    </source>
</evidence>
<dbReference type="SMART" id="SM00220">
    <property type="entry name" value="S_TKc"/>
    <property type="match status" value="1"/>
</dbReference>
<dbReference type="CDD" id="cd05583">
    <property type="entry name" value="STKc_MSK_N"/>
    <property type="match status" value="1"/>
</dbReference>
<protein>
    <submittedName>
        <fullName evidence="10">Ribosomal protein S6 kinase alpha-5-like</fullName>
    </submittedName>
</protein>
<proteinExistence type="predicted"/>
<keyword evidence="9" id="KW-1185">Reference proteome</keyword>
<dbReference type="Pfam" id="PF00069">
    <property type="entry name" value="Pkinase"/>
    <property type="match status" value="1"/>
</dbReference>
<evidence type="ECO:0000313" key="10">
    <source>
        <dbReference type="RefSeq" id="XP_006820616.1"/>
    </source>
</evidence>
<name>A0ABM0MKS5_SACKO</name>
<dbReference type="InterPro" id="IPR000719">
    <property type="entry name" value="Prot_kinase_dom"/>
</dbReference>
<dbReference type="InterPro" id="IPR008271">
    <property type="entry name" value="Ser/Thr_kinase_AS"/>
</dbReference>